<name>L0R5T4_LIMFE</name>
<reference evidence="1" key="1">
    <citation type="submission" date="2012-10" db="EMBL/GenBank/DDBJ databases">
        <authorList>
            <person name="Turpin W."/>
        </authorList>
    </citation>
    <scope>NUCLEOTIDE SEQUENCE</scope>
    <source>
        <strain evidence="1">3.9.2</strain>
    </source>
</reference>
<feature type="non-terminal residue" evidence="1">
    <location>
        <position position="1"/>
    </location>
</feature>
<evidence type="ECO:0000313" key="1">
    <source>
        <dbReference type="EMBL" id="CCO02597.1"/>
    </source>
</evidence>
<reference evidence="1" key="2">
    <citation type="submission" date="2013-01" db="EMBL/GenBank/DDBJ databases">
        <title>The lactic acid bacteria isolated from a cereal based fermented slurry are able to produce carotenoids in a food matrix.</title>
        <authorList>
            <person name="Williams Turpin W.T."/>
            <person name="Cecile Renaud C.R."/>
            <person name="Sylvie Avallone S.A."/>
            <person name="Aayah Hammoumi A.H."/>
            <person name="Christele Humblot C.H."/>
        </authorList>
    </citation>
    <scope>NUCLEOTIDE SEQUENCE</scope>
    <source>
        <strain evidence="1">3.9.2</strain>
    </source>
</reference>
<protein>
    <submittedName>
        <fullName evidence="1">Squalene synthase</fullName>
    </submittedName>
</protein>
<sequence length="72" mass="8555">STAANPNYKKLSFPSWRDFYILPALFAGLPYPPFQCLQKHCKMYQLRKSRKFVNVYDTVYRDFSLQRAGRNT</sequence>
<organism evidence="1">
    <name type="scientific">Limosilactobacillus fermentum</name>
    <name type="common">Lactobacillus fermentum</name>
    <dbReference type="NCBI Taxonomy" id="1613"/>
    <lineage>
        <taxon>Bacteria</taxon>
        <taxon>Bacillati</taxon>
        <taxon>Bacillota</taxon>
        <taxon>Bacilli</taxon>
        <taxon>Lactobacillales</taxon>
        <taxon>Lactobacillaceae</taxon>
        <taxon>Limosilactobacillus</taxon>
    </lineage>
</organism>
<feature type="non-terminal residue" evidence="1">
    <location>
        <position position="72"/>
    </location>
</feature>
<dbReference type="EMBL" id="HF546060">
    <property type="protein sequence ID" value="CCO02597.1"/>
    <property type="molecule type" value="Genomic_DNA"/>
</dbReference>
<gene>
    <name evidence="1" type="primary">crtN</name>
</gene>
<dbReference type="AlphaFoldDB" id="L0R5T4"/>
<accession>L0R5T4</accession>
<proteinExistence type="predicted"/>